<keyword evidence="8" id="KW-1185">Reference proteome</keyword>
<evidence type="ECO:0000256" key="4">
    <source>
        <dbReference type="ARBA" id="ARBA00023163"/>
    </source>
</evidence>
<evidence type="ECO:0000259" key="6">
    <source>
        <dbReference type="Pfam" id="PF08281"/>
    </source>
</evidence>
<organism evidence="7 8">
    <name type="scientific">Cohnella terricola</name>
    <dbReference type="NCBI Taxonomy" id="1289167"/>
    <lineage>
        <taxon>Bacteria</taxon>
        <taxon>Bacillati</taxon>
        <taxon>Bacillota</taxon>
        <taxon>Bacilli</taxon>
        <taxon>Bacillales</taxon>
        <taxon>Paenibacillaceae</taxon>
        <taxon>Cohnella</taxon>
    </lineage>
</organism>
<dbReference type="Pfam" id="PF04542">
    <property type="entry name" value="Sigma70_r2"/>
    <property type="match status" value="1"/>
</dbReference>
<protein>
    <submittedName>
        <fullName evidence="7">Sigma-70 family RNA polymerase sigma factor</fullName>
    </submittedName>
</protein>
<dbReference type="InterPro" id="IPR036388">
    <property type="entry name" value="WH-like_DNA-bd_sf"/>
</dbReference>
<dbReference type="InterPro" id="IPR007627">
    <property type="entry name" value="RNA_pol_sigma70_r2"/>
</dbReference>
<dbReference type="Gene3D" id="1.10.1740.10">
    <property type="match status" value="1"/>
</dbReference>
<dbReference type="InterPro" id="IPR013325">
    <property type="entry name" value="RNA_pol_sigma_r2"/>
</dbReference>
<keyword evidence="2" id="KW-0805">Transcription regulation</keyword>
<dbReference type="Proteomes" id="UP000316330">
    <property type="component" value="Unassembled WGS sequence"/>
</dbReference>
<dbReference type="SUPFAM" id="SSF88659">
    <property type="entry name" value="Sigma3 and sigma4 domains of RNA polymerase sigma factors"/>
    <property type="match status" value="1"/>
</dbReference>
<dbReference type="GO" id="GO:0003677">
    <property type="term" value="F:DNA binding"/>
    <property type="evidence" value="ECO:0007669"/>
    <property type="project" value="InterPro"/>
</dbReference>
<dbReference type="NCBIfam" id="TIGR02937">
    <property type="entry name" value="sigma70-ECF"/>
    <property type="match status" value="1"/>
</dbReference>
<sequence>MDIQEVMRARQGDREAFTRLMRQLESPMYAVAKQILQRDEDCADAMQETVLTAYKSVHALRDPAYFRTWMIRILINECRRLLKQRKKQIPLPNLSDKHSTSGGYEGMELREAIDSLDLPMRLVIVLHYMNDLPIKEVARTLDISEGTVKSRLYRAREKLLLWLEPLRGVESSYESR</sequence>
<reference evidence="7 8" key="1">
    <citation type="submission" date="2019-07" db="EMBL/GenBank/DDBJ databases">
        <authorList>
            <person name="Kim J."/>
        </authorList>
    </citation>
    <scope>NUCLEOTIDE SEQUENCE [LARGE SCALE GENOMIC DNA]</scope>
    <source>
        <strain evidence="7 8">G13</strain>
    </source>
</reference>
<evidence type="ECO:0000256" key="2">
    <source>
        <dbReference type="ARBA" id="ARBA00023015"/>
    </source>
</evidence>
<evidence type="ECO:0000313" key="7">
    <source>
        <dbReference type="EMBL" id="TVY03195.1"/>
    </source>
</evidence>
<dbReference type="RefSeq" id="WP_144698951.1">
    <property type="nucleotide sequence ID" value="NZ_VNJJ01000002.1"/>
</dbReference>
<proteinExistence type="inferred from homology"/>
<dbReference type="AlphaFoldDB" id="A0A559JTJ5"/>
<keyword evidence="4" id="KW-0804">Transcription</keyword>
<evidence type="ECO:0000313" key="8">
    <source>
        <dbReference type="Proteomes" id="UP000316330"/>
    </source>
</evidence>
<dbReference type="OrthoDB" id="9782703at2"/>
<feature type="domain" description="RNA polymerase sigma-70 region 2" evidence="5">
    <location>
        <begin position="20"/>
        <end position="87"/>
    </location>
</feature>
<accession>A0A559JTJ5</accession>
<dbReference type="GO" id="GO:0006352">
    <property type="term" value="P:DNA-templated transcription initiation"/>
    <property type="evidence" value="ECO:0007669"/>
    <property type="project" value="InterPro"/>
</dbReference>
<dbReference type="PANTHER" id="PTHR43133:SF51">
    <property type="entry name" value="RNA POLYMERASE SIGMA FACTOR"/>
    <property type="match status" value="1"/>
</dbReference>
<keyword evidence="3" id="KW-0731">Sigma factor</keyword>
<comment type="similarity">
    <text evidence="1">Belongs to the sigma-70 factor family. ECF subfamily.</text>
</comment>
<gene>
    <name evidence="7" type="ORF">FPZ45_04785</name>
</gene>
<dbReference type="SUPFAM" id="SSF88946">
    <property type="entry name" value="Sigma2 domain of RNA polymerase sigma factors"/>
    <property type="match status" value="1"/>
</dbReference>
<name>A0A559JTJ5_9BACL</name>
<evidence type="ECO:0000256" key="3">
    <source>
        <dbReference type="ARBA" id="ARBA00023082"/>
    </source>
</evidence>
<dbReference type="EMBL" id="VNJJ01000002">
    <property type="protein sequence ID" value="TVY03195.1"/>
    <property type="molecule type" value="Genomic_DNA"/>
</dbReference>
<dbReference type="Pfam" id="PF08281">
    <property type="entry name" value="Sigma70_r4_2"/>
    <property type="match status" value="1"/>
</dbReference>
<dbReference type="InterPro" id="IPR013324">
    <property type="entry name" value="RNA_pol_sigma_r3/r4-like"/>
</dbReference>
<feature type="domain" description="RNA polymerase sigma factor 70 region 4 type 2" evidence="6">
    <location>
        <begin position="107"/>
        <end position="159"/>
    </location>
</feature>
<dbReference type="PANTHER" id="PTHR43133">
    <property type="entry name" value="RNA POLYMERASE ECF-TYPE SIGMA FACTO"/>
    <property type="match status" value="1"/>
</dbReference>
<dbReference type="Gene3D" id="1.10.10.10">
    <property type="entry name" value="Winged helix-like DNA-binding domain superfamily/Winged helix DNA-binding domain"/>
    <property type="match status" value="1"/>
</dbReference>
<evidence type="ECO:0000256" key="1">
    <source>
        <dbReference type="ARBA" id="ARBA00010641"/>
    </source>
</evidence>
<dbReference type="CDD" id="cd06171">
    <property type="entry name" value="Sigma70_r4"/>
    <property type="match status" value="1"/>
</dbReference>
<dbReference type="InterPro" id="IPR014284">
    <property type="entry name" value="RNA_pol_sigma-70_dom"/>
</dbReference>
<comment type="caution">
    <text evidence="7">The sequence shown here is derived from an EMBL/GenBank/DDBJ whole genome shotgun (WGS) entry which is preliminary data.</text>
</comment>
<dbReference type="InterPro" id="IPR013249">
    <property type="entry name" value="RNA_pol_sigma70_r4_t2"/>
</dbReference>
<evidence type="ECO:0000259" key="5">
    <source>
        <dbReference type="Pfam" id="PF04542"/>
    </source>
</evidence>
<dbReference type="GO" id="GO:0016987">
    <property type="term" value="F:sigma factor activity"/>
    <property type="evidence" value="ECO:0007669"/>
    <property type="project" value="UniProtKB-KW"/>
</dbReference>
<dbReference type="InterPro" id="IPR039425">
    <property type="entry name" value="RNA_pol_sigma-70-like"/>
</dbReference>